<evidence type="ECO:0000313" key="2">
    <source>
        <dbReference type="EMBL" id="JAQ08450.1"/>
    </source>
</evidence>
<feature type="chain" id="PRO_5007527308" description="Secreted protein" evidence="1">
    <location>
        <begin position="24"/>
        <end position="103"/>
    </location>
</feature>
<reference evidence="2" key="1">
    <citation type="journal article" date="2016" name="Gigascience">
        <title>De novo construction of an expanded transcriptome assembly for the western tarnished plant bug, Lygus hesperus.</title>
        <authorList>
            <person name="Tassone E.E."/>
            <person name="Geib S.M."/>
            <person name="Hall B."/>
            <person name="Fabrick J.A."/>
            <person name="Brent C.S."/>
            <person name="Hull J.J."/>
        </authorList>
    </citation>
    <scope>NUCLEOTIDE SEQUENCE</scope>
</reference>
<organism evidence="2">
    <name type="scientific">Lygus hesperus</name>
    <name type="common">Western plant bug</name>
    <dbReference type="NCBI Taxonomy" id="30085"/>
    <lineage>
        <taxon>Eukaryota</taxon>
        <taxon>Metazoa</taxon>
        <taxon>Ecdysozoa</taxon>
        <taxon>Arthropoda</taxon>
        <taxon>Hexapoda</taxon>
        <taxon>Insecta</taxon>
        <taxon>Pterygota</taxon>
        <taxon>Neoptera</taxon>
        <taxon>Paraneoptera</taxon>
        <taxon>Hemiptera</taxon>
        <taxon>Heteroptera</taxon>
        <taxon>Panheteroptera</taxon>
        <taxon>Cimicomorpha</taxon>
        <taxon>Miridae</taxon>
        <taxon>Mirini</taxon>
        <taxon>Lygus</taxon>
    </lineage>
</organism>
<evidence type="ECO:0000256" key="1">
    <source>
        <dbReference type="SAM" id="SignalP"/>
    </source>
</evidence>
<feature type="signal peptide" evidence="1">
    <location>
        <begin position="1"/>
        <end position="23"/>
    </location>
</feature>
<sequence>LALCQHLLVLCQYLLVLPHQVDMVWLHCHVAVEPHASTWTPHSYAGVRVVLPPTHLQHIALNHHVLEKFHQSSESCTVDWTPLVTIESHVGVRHPVWSTLVYT</sequence>
<keyword evidence="1" id="KW-0732">Signal</keyword>
<accession>A0A146LQ11</accession>
<gene>
    <name evidence="2" type="ORF">g.13280</name>
</gene>
<dbReference type="AlphaFoldDB" id="A0A146LQ11"/>
<feature type="non-terminal residue" evidence="2">
    <location>
        <position position="1"/>
    </location>
</feature>
<evidence type="ECO:0008006" key="3">
    <source>
        <dbReference type="Google" id="ProtNLM"/>
    </source>
</evidence>
<dbReference type="EMBL" id="GDHC01010179">
    <property type="protein sequence ID" value="JAQ08450.1"/>
    <property type="molecule type" value="Transcribed_RNA"/>
</dbReference>
<name>A0A146LQ11_LYGHE</name>
<proteinExistence type="predicted"/>
<protein>
    <recommendedName>
        <fullName evidence="3">Secreted protein</fullName>
    </recommendedName>
</protein>